<evidence type="ECO:0000313" key="2">
    <source>
        <dbReference type="EMBL" id="MED6184805.1"/>
    </source>
</evidence>
<proteinExistence type="predicted"/>
<protein>
    <submittedName>
        <fullName evidence="2">Uncharacterized protein</fullName>
    </submittedName>
</protein>
<comment type="caution">
    <text evidence="2">The sequence shown here is derived from an EMBL/GenBank/DDBJ whole genome shotgun (WGS) entry which is preliminary data.</text>
</comment>
<feature type="compositionally biased region" description="Polar residues" evidence="1">
    <location>
        <begin position="95"/>
        <end position="107"/>
    </location>
</feature>
<sequence length="107" mass="12138">MAKELRMILACVRTSKALSLVLRYISIFKDFFNQIMPNSEKWLKEHGNRDLEPELDAQAPKPAPRRPKSSIQDFSPVSSAQAPRLAPRLAPRRPSTLQSSQIQRPDA</sequence>
<dbReference type="EMBL" id="JASCZI010181599">
    <property type="protein sequence ID" value="MED6184805.1"/>
    <property type="molecule type" value="Genomic_DNA"/>
</dbReference>
<gene>
    <name evidence="2" type="ORF">PIB30_051019</name>
</gene>
<name>A0ABU6WJR4_9FABA</name>
<organism evidence="2 3">
    <name type="scientific">Stylosanthes scabra</name>
    <dbReference type="NCBI Taxonomy" id="79078"/>
    <lineage>
        <taxon>Eukaryota</taxon>
        <taxon>Viridiplantae</taxon>
        <taxon>Streptophyta</taxon>
        <taxon>Embryophyta</taxon>
        <taxon>Tracheophyta</taxon>
        <taxon>Spermatophyta</taxon>
        <taxon>Magnoliopsida</taxon>
        <taxon>eudicotyledons</taxon>
        <taxon>Gunneridae</taxon>
        <taxon>Pentapetalae</taxon>
        <taxon>rosids</taxon>
        <taxon>fabids</taxon>
        <taxon>Fabales</taxon>
        <taxon>Fabaceae</taxon>
        <taxon>Papilionoideae</taxon>
        <taxon>50 kb inversion clade</taxon>
        <taxon>dalbergioids sensu lato</taxon>
        <taxon>Dalbergieae</taxon>
        <taxon>Pterocarpus clade</taxon>
        <taxon>Stylosanthes</taxon>
    </lineage>
</organism>
<keyword evidence="3" id="KW-1185">Reference proteome</keyword>
<evidence type="ECO:0000256" key="1">
    <source>
        <dbReference type="SAM" id="MobiDB-lite"/>
    </source>
</evidence>
<accession>A0ABU6WJR4</accession>
<evidence type="ECO:0000313" key="3">
    <source>
        <dbReference type="Proteomes" id="UP001341840"/>
    </source>
</evidence>
<feature type="region of interest" description="Disordered" evidence="1">
    <location>
        <begin position="46"/>
        <end position="107"/>
    </location>
</feature>
<dbReference type="Proteomes" id="UP001341840">
    <property type="component" value="Unassembled WGS sequence"/>
</dbReference>
<feature type="compositionally biased region" description="Low complexity" evidence="1">
    <location>
        <begin position="80"/>
        <end position="94"/>
    </location>
</feature>
<reference evidence="2 3" key="1">
    <citation type="journal article" date="2023" name="Plants (Basel)">
        <title>Bridging the Gap: Combining Genomics and Transcriptomics Approaches to Understand Stylosanthes scabra, an Orphan Legume from the Brazilian Caatinga.</title>
        <authorList>
            <person name="Ferreira-Neto J.R.C."/>
            <person name="da Silva M.D."/>
            <person name="Binneck E."/>
            <person name="de Melo N.F."/>
            <person name="da Silva R.H."/>
            <person name="de Melo A.L.T.M."/>
            <person name="Pandolfi V."/>
            <person name="Bustamante F.O."/>
            <person name="Brasileiro-Vidal A.C."/>
            <person name="Benko-Iseppon A.M."/>
        </authorList>
    </citation>
    <scope>NUCLEOTIDE SEQUENCE [LARGE SCALE GENOMIC DNA]</scope>
    <source>
        <tissue evidence="2">Leaves</tissue>
    </source>
</reference>